<dbReference type="Proteomes" id="UP000799778">
    <property type="component" value="Unassembled WGS sequence"/>
</dbReference>
<evidence type="ECO:0008006" key="3">
    <source>
        <dbReference type="Google" id="ProtNLM"/>
    </source>
</evidence>
<dbReference type="InterPro" id="IPR038883">
    <property type="entry name" value="AN11006-like"/>
</dbReference>
<evidence type="ECO:0000313" key="1">
    <source>
        <dbReference type="EMBL" id="KAF2022363.1"/>
    </source>
</evidence>
<dbReference type="AlphaFoldDB" id="A0A6A5YAV5"/>
<protein>
    <recommendedName>
        <fullName evidence="3">F-box domain-containing protein</fullName>
    </recommendedName>
</protein>
<proteinExistence type="predicted"/>
<gene>
    <name evidence="1" type="ORF">BU24DRAFT_458220</name>
</gene>
<dbReference type="PANTHER" id="PTHR42085:SF2">
    <property type="entry name" value="F-BOX DOMAIN-CONTAINING PROTEIN"/>
    <property type="match status" value="1"/>
</dbReference>
<evidence type="ECO:0000313" key="2">
    <source>
        <dbReference type="Proteomes" id="UP000799778"/>
    </source>
</evidence>
<reference evidence="1" key="1">
    <citation type="journal article" date="2020" name="Stud. Mycol.">
        <title>101 Dothideomycetes genomes: a test case for predicting lifestyles and emergence of pathogens.</title>
        <authorList>
            <person name="Haridas S."/>
            <person name="Albert R."/>
            <person name="Binder M."/>
            <person name="Bloem J."/>
            <person name="Labutti K."/>
            <person name="Salamov A."/>
            <person name="Andreopoulos B."/>
            <person name="Baker S."/>
            <person name="Barry K."/>
            <person name="Bills G."/>
            <person name="Bluhm B."/>
            <person name="Cannon C."/>
            <person name="Castanera R."/>
            <person name="Culley D."/>
            <person name="Daum C."/>
            <person name="Ezra D."/>
            <person name="Gonzalez J."/>
            <person name="Henrissat B."/>
            <person name="Kuo A."/>
            <person name="Liang C."/>
            <person name="Lipzen A."/>
            <person name="Lutzoni F."/>
            <person name="Magnuson J."/>
            <person name="Mondo S."/>
            <person name="Nolan M."/>
            <person name="Ohm R."/>
            <person name="Pangilinan J."/>
            <person name="Park H.-J."/>
            <person name="Ramirez L."/>
            <person name="Alfaro M."/>
            <person name="Sun H."/>
            <person name="Tritt A."/>
            <person name="Yoshinaga Y."/>
            <person name="Zwiers L.-H."/>
            <person name="Turgeon B."/>
            <person name="Goodwin S."/>
            <person name="Spatafora J."/>
            <person name="Crous P."/>
            <person name="Grigoriev I."/>
        </authorList>
    </citation>
    <scope>NUCLEOTIDE SEQUENCE</scope>
    <source>
        <strain evidence="1">CBS 175.79</strain>
    </source>
</reference>
<sequence>MSSHIQYRPSQGFFALPRELRDMIYMYTFVSSPRSFTATCKTSLLANLPPLLKTNLAIHSEATPIWLAHATTTVSSPASLVFTITYLKSWPACHRLFECITSISITSFRQAHLNSYYTFLSRFPNLQSLHLFIPARAPTSSSSHQLSSATVIHDYELANVVAIPSLKRLCIEFPDEDFSVLQTLLYRAMRSWFWEQFGTRGKDVEIEFGGLASWMMDDDSEEGGCLMFD</sequence>
<dbReference type="EMBL" id="ML978066">
    <property type="protein sequence ID" value="KAF2022363.1"/>
    <property type="molecule type" value="Genomic_DNA"/>
</dbReference>
<dbReference type="PANTHER" id="PTHR42085">
    <property type="entry name" value="F-BOX DOMAIN-CONTAINING PROTEIN"/>
    <property type="match status" value="1"/>
</dbReference>
<keyword evidence="2" id="KW-1185">Reference proteome</keyword>
<organism evidence="1 2">
    <name type="scientific">Aaosphaeria arxii CBS 175.79</name>
    <dbReference type="NCBI Taxonomy" id="1450172"/>
    <lineage>
        <taxon>Eukaryota</taxon>
        <taxon>Fungi</taxon>
        <taxon>Dikarya</taxon>
        <taxon>Ascomycota</taxon>
        <taxon>Pezizomycotina</taxon>
        <taxon>Dothideomycetes</taxon>
        <taxon>Pleosporomycetidae</taxon>
        <taxon>Pleosporales</taxon>
        <taxon>Pleosporales incertae sedis</taxon>
        <taxon>Aaosphaeria</taxon>
    </lineage>
</organism>
<name>A0A6A5YAV5_9PLEO</name>
<dbReference type="RefSeq" id="XP_033390702.1">
    <property type="nucleotide sequence ID" value="XM_033531608.1"/>
</dbReference>
<dbReference type="GeneID" id="54289005"/>
<accession>A0A6A5YAV5</accession>